<feature type="region of interest" description="Disordered" evidence="2">
    <location>
        <begin position="22"/>
        <end position="123"/>
    </location>
</feature>
<dbReference type="GeneID" id="75692283"/>
<proteinExistence type="predicted"/>
<gene>
    <name evidence="3" type="primary">gp_15572</name>
</gene>
<keyword evidence="4" id="KW-1185">Reference proteome</keyword>
<feature type="coiled-coil region" evidence="1">
    <location>
        <begin position="239"/>
        <end position="267"/>
    </location>
</feature>
<dbReference type="Proteomes" id="UP000827386">
    <property type="component" value="Segment"/>
</dbReference>
<evidence type="ECO:0008006" key="5">
    <source>
        <dbReference type="Google" id="ProtNLM"/>
    </source>
</evidence>
<evidence type="ECO:0000313" key="4">
    <source>
        <dbReference type="Proteomes" id="UP000827386"/>
    </source>
</evidence>
<evidence type="ECO:0000313" key="3">
    <source>
        <dbReference type="EMBL" id="QWM89291.1"/>
    </source>
</evidence>
<feature type="compositionally biased region" description="Acidic residues" evidence="2">
    <location>
        <begin position="102"/>
        <end position="120"/>
    </location>
</feature>
<feature type="compositionally biased region" description="Acidic residues" evidence="2">
    <location>
        <begin position="68"/>
        <end position="89"/>
    </location>
</feature>
<keyword evidence="1" id="KW-0175">Coiled coil</keyword>
<feature type="compositionally biased region" description="Acidic residues" evidence="2">
    <location>
        <begin position="34"/>
        <end position="45"/>
    </location>
</feature>
<protein>
    <recommendedName>
        <fullName evidence="5">Regulatory protein</fullName>
    </recommendedName>
</protein>
<accession>A0AAE7V3Z2</accession>
<evidence type="ECO:0000256" key="2">
    <source>
        <dbReference type="SAM" id="MobiDB-lite"/>
    </source>
</evidence>
<dbReference type="KEGG" id="vg:75692283"/>
<name>A0AAE7V3Z2_9CAUD</name>
<evidence type="ECO:0000256" key="1">
    <source>
        <dbReference type="SAM" id="Coils"/>
    </source>
</evidence>
<dbReference type="RefSeq" id="YP_010358863.1">
    <property type="nucleotide sequence ID" value="NC_062767.1"/>
</dbReference>
<organism evidence="3 4">
    <name type="scientific">uncultured phage cr149_1</name>
    <dbReference type="NCBI Taxonomy" id="2986412"/>
    <lineage>
        <taxon>Viruses</taxon>
        <taxon>Duplodnaviria</taxon>
        <taxon>Heunggongvirae</taxon>
        <taxon>Uroviricota</taxon>
        <taxon>Caudoviricetes</taxon>
        <taxon>Crassvirales</taxon>
        <taxon>Suoliviridae</taxon>
        <taxon>Boorivirinae</taxon>
        <taxon>Culoivirus</taxon>
        <taxon>Culoivirus faecalis</taxon>
    </lineage>
</organism>
<dbReference type="EMBL" id="MZ130477">
    <property type="protein sequence ID" value="QWM89291.1"/>
    <property type="molecule type" value="Genomic_DNA"/>
</dbReference>
<reference evidence="3 4" key="1">
    <citation type="submission" date="2021-04" db="EMBL/GenBank/DDBJ databases">
        <authorList>
            <person name="Shkoporov A.N."/>
            <person name="Stockdale S.R."/>
            <person name="Guerin E."/>
            <person name="Ross R.P."/>
            <person name="Hill C."/>
        </authorList>
    </citation>
    <scope>NUCLEOTIDE SEQUENCE [LARGE SCALE GENOMIC DNA]</scope>
    <source>
        <strain evidence="4">cr149_1</strain>
    </source>
</reference>
<sequence>MDNNSNDTLFGFEAISNMFVEDHSNTTTITPTPDDPDAMTDEELEELKRQSAKARPATPGAKNKKQEPEEDVVDDDDDVNDIDDNIDDDDKTKNKKTKKVEEDDDVNNIDDNDDDVDEEESSKVTALFDAIAEELEWEFDDDEEEEKPKTVEELVNYFKEVIKEQSVPQYANEDVAKLDEFVRNGGDLNDYFTLTPEIDYENFDTTIESNQKQIVKMLLAEKGFNEKQIARKIEKYEDAGILEDEAEDALEAMKEIEETKKEQLLEDQRKQHEQMVARQQKFMDDVVGEINAMKDIRGIKVPEKDKKALLAYIFKADANGKTQYQKDYSKSVKNLIESAYFTMKGDTLLDTAKKMGTSSAIKNLKQSLRSTGVSKGTRRINTNSSNSIFSRAVQLL</sequence>